<evidence type="ECO:0000259" key="6">
    <source>
        <dbReference type="SMART" id="SM00861"/>
    </source>
</evidence>
<protein>
    <submittedName>
        <fullName evidence="7">Thiamine diphosphate-binding protein</fullName>
    </submittedName>
</protein>
<reference evidence="7" key="1">
    <citation type="journal article" date="2020" name="Nat. Commun.">
        <title>Large-scale genome sequencing of mycorrhizal fungi provides insights into the early evolution of symbiotic traits.</title>
        <authorList>
            <person name="Miyauchi S."/>
            <person name="Kiss E."/>
            <person name="Kuo A."/>
            <person name="Drula E."/>
            <person name="Kohler A."/>
            <person name="Sanchez-Garcia M."/>
            <person name="Morin E."/>
            <person name="Andreopoulos B."/>
            <person name="Barry K.W."/>
            <person name="Bonito G."/>
            <person name="Buee M."/>
            <person name="Carver A."/>
            <person name="Chen C."/>
            <person name="Cichocki N."/>
            <person name="Clum A."/>
            <person name="Culley D."/>
            <person name="Crous P.W."/>
            <person name="Fauchery L."/>
            <person name="Girlanda M."/>
            <person name="Hayes R.D."/>
            <person name="Keri Z."/>
            <person name="LaButti K."/>
            <person name="Lipzen A."/>
            <person name="Lombard V."/>
            <person name="Magnuson J."/>
            <person name="Maillard F."/>
            <person name="Murat C."/>
            <person name="Nolan M."/>
            <person name="Ohm R.A."/>
            <person name="Pangilinan J."/>
            <person name="Pereira M.F."/>
            <person name="Perotto S."/>
            <person name="Peter M."/>
            <person name="Pfister S."/>
            <person name="Riley R."/>
            <person name="Sitrit Y."/>
            <person name="Stielow J.B."/>
            <person name="Szollosi G."/>
            <person name="Zifcakova L."/>
            <person name="Stursova M."/>
            <person name="Spatafora J.W."/>
            <person name="Tedersoo L."/>
            <person name="Vaario L.M."/>
            <person name="Yamada A."/>
            <person name="Yan M."/>
            <person name="Wang P."/>
            <person name="Xu J."/>
            <person name="Bruns T."/>
            <person name="Baldrian P."/>
            <person name="Vilgalys R."/>
            <person name="Dunand C."/>
            <person name="Henrissat B."/>
            <person name="Grigoriev I.V."/>
            <person name="Hibbett D."/>
            <person name="Nagy L.G."/>
            <person name="Martin F.M."/>
        </authorList>
    </citation>
    <scope>NUCLEOTIDE SEQUENCE</scope>
    <source>
        <strain evidence="7">UH-Tt-Lm1</strain>
    </source>
</reference>
<comment type="cofactor">
    <cofactor evidence="1">
        <name>Mn(2+)</name>
        <dbReference type="ChEBI" id="CHEBI:29035"/>
    </cofactor>
</comment>
<dbReference type="Pfam" id="PF02779">
    <property type="entry name" value="Transket_pyr"/>
    <property type="match status" value="1"/>
</dbReference>
<comment type="caution">
    <text evidence="7">The sequence shown here is derived from an EMBL/GenBank/DDBJ whole genome shotgun (WGS) entry which is preliminary data.</text>
</comment>
<gene>
    <name evidence="7" type="ORF">BJ322DRAFT_1098327</name>
</gene>
<dbReference type="EMBL" id="WIUZ02000002">
    <property type="protein sequence ID" value="KAF9790722.1"/>
    <property type="molecule type" value="Genomic_DNA"/>
</dbReference>
<evidence type="ECO:0000256" key="5">
    <source>
        <dbReference type="ARBA" id="ARBA00007131"/>
    </source>
</evidence>
<dbReference type="InterPro" id="IPR005475">
    <property type="entry name" value="Transketolase-like_Pyr-bd"/>
</dbReference>
<dbReference type="InterPro" id="IPR009014">
    <property type="entry name" value="Transketo_C/PFOR_II"/>
</dbReference>
<dbReference type="SMART" id="SM00861">
    <property type="entry name" value="Transket_pyr"/>
    <property type="match status" value="1"/>
</dbReference>
<feature type="domain" description="Transketolase-like pyrimidine-binding" evidence="6">
    <location>
        <begin position="314"/>
        <end position="486"/>
    </location>
</feature>
<dbReference type="AlphaFoldDB" id="A0A9P6HN78"/>
<dbReference type="Pfam" id="PF02780">
    <property type="entry name" value="Transketolase_C"/>
    <property type="match status" value="1"/>
</dbReference>
<dbReference type="InterPro" id="IPR051157">
    <property type="entry name" value="PDH/Transketolase"/>
</dbReference>
<organism evidence="7 8">
    <name type="scientific">Thelephora terrestris</name>
    <dbReference type="NCBI Taxonomy" id="56493"/>
    <lineage>
        <taxon>Eukaryota</taxon>
        <taxon>Fungi</taxon>
        <taxon>Dikarya</taxon>
        <taxon>Basidiomycota</taxon>
        <taxon>Agaricomycotina</taxon>
        <taxon>Agaricomycetes</taxon>
        <taxon>Thelephorales</taxon>
        <taxon>Thelephoraceae</taxon>
        <taxon>Thelephora</taxon>
    </lineage>
</organism>
<dbReference type="InterPro" id="IPR033248">
    <property type="entry name" value="Transketolase_C"/>
</dbReference>
<comment type="similarity">
    <text evidence="5">Belongs to the transketolase family.</text>
</comment>
<dbReference type="SUPFAM" id="SSF52518">
    <property type="entry name" value="Thiamin diphosphate-binding fold (THDP-binding)"/>
    <property type="match status" value="2"/>
</dbReference>
<evidence type="ECO:0000256" key="1">
    <source>
        <dbReference type="ARBA" id="ARBA00001936"/>
    </source>
</evidence>
<dbReference type="OrthoDB" id="10267175at2759"/>
<evidence type="ECO:0000256" key="3">
    <source>
        <dbReference type="ARBA" id="ARBA00001946"/>
    </source>
</evidence>
<dbReference type="InterPro" id="IPR029061">
    <property type="entry name" value="THDP-binding"/>
</dbReference>
<dbReference type="SUPFAM" id="SSF52922">
    <property type="entry name" value="TK C-terminal domain-like"/>
    <property type="match status" value="1"/>
</dbReference>
<dbReference type="InterPro" id="IPR005474">
    <property type="entry name" value="Transketolase_N"/>
</dbReference>
<accession>A0A9P6HN78</accession>
<evidence type="ECO:0000256" key="4">
    <source>
        <dbReference type="ARBA" id="ARBA00001964"/>
    </source>
</evidence>
<reference evidence="7" key="2">
    <citation type="submission" date="2020-11" db="EMBL/GenBank/DDBJ databases">
        <authorList>
            <consortium name="DOE Joint Genome Institute"/>
            <person name="Kuo A."/>
            <person name="Miyauchi S."/>
            <person name="Kiss E."/>
            <person name="Drula E."/>
            <person name="Kohler A."/>
            <person name="Sanchez-Garcia M."/>
            <person name="Andreopoulos B."/>
            <person name="Barry K.W."/>
            <person name="Bonito G."/>
            <person name="Buee M."/>
            <person name="Carver A."/>
            <person name="Chen C."/>
            <person name="Cichocki N."/>
            <person name="Clum A."/>
            <person name="Culley D."/>
            <person name="Crous P.W."/>
            <person name="Fauchery L."/>
            <person name="Girlanda M."/>
            <person name="Hayes R."/>
            <person name="Keri Z."/>
            <person name="Labutti K."/>
            <person name="Lipzen A."/>
            <person name="Lombard V."/>
            <person name="Magnuson J."/>
            <person name="Maillard F."/>
            <person name="Morin E."/>
            <person name="Murat C."/>
            <person name="Nolan M."/>
            <person name="Ohm R."/>
            <person name="Pangilinan J."/>
            <person name="Pereira M."/>
            <person name="Perotto S."/>
            <person name="Peter M."/>
            <person name="Riley R."/>
            <person name="Sitrit Y."/>
            <person name="Stielow B."/>
            <person name="Szollosi G."/>
            <person name="Zifcakova L."/>
            <person name="Stursova M."/>
            <person name="Spatafora J.W."/>
            <person name="Tedersoo L."/>
            <person name="Vaario L.-M."/>
            <person name="Yamada A."/>
            <person name="Yan M."/>
            <person name="Wang P."/>
            <person name="Xu J."/>
            <person name="Bruns T."/>
            <person name="Baldrian P."/>
            <person name="Vilgalys R."/>
            <person name="Henrissat B."/>
            <person name="Grigoriev I.V."/>
            <person name="Hibbett D."/>
            <person name="Nagy L.G."/>
            <person name="Martin F.M."/>
        </authorList>
    </citation>
    <scope>NUCLEOTIDE SEQUENCE</scope>
    <source>
        <strain evidence="7">UH-Tt-Lm1</strain>
    </source>
</reference>
<dbReference type="Pfam" id="PF00456">
    <property type="entry name" value="Transketolase_N"/>
    <property type="match status" value="1"/>
</dbReference>
<evidence type="ECO:0000313" key="8">
    <source>
        <dbReference type="Proteomes" id="UP000736335"/>
    </source>
</evidence>
<dbReference type="Gene3D" id="3.40.50.970">
    <property type="match status" value="2"/>
</dbReference>
<comment type="cofactor">
    <cofactor evidence="4">
        <name>thiamine diphosphate</name>
        <dbReference type="ChEBI" id="CHEBI:58937"/>
    </cofactor>
</comment>
<dbReference type="Gene3D" id="3.40.50.920">
    <property type="match status" value="1"/>
</dbReference>
<comment type="cofactor">
    <cofactor evidence="2">
        <name>Co(2+)</name>
        <dbReference type="ChEBI" id="CHEBI:48828"/>
    </cofactor>
</comment>
<evidence type="ECO:0000256" key="2">
    <source>
        <dbReference type="ARBA" id="ARBA00001941"/>
    </source>
</evidence>
<dbReference type="PANTHER" id="PTHR43825">
    <property type="entry name" value="PYRUVATE DEHYDROGENASE E1 COMPONENT"/>
    <property type="match status" value="1"/>
</dbReference>
<keyword evidence="8" id="KW-1185">Reference proteome</keyword>
<comment type="cofactor">
    <cofactor evidence="3">
        <name>Mg(2+)</name>
        <dbReference type="ChEBI" id="CHEBI:18420"/>
    </cofactor>
</comment>
<name>A0A9P6HN78_9AGAM</name>
<dbReference type="PANTHER" id="PTHR43825:SF1">
    <property type="entry name" value="TRANSKETOLASE-LIKE PYRIMIDINE-BINDING DOMAIN-CONTAINING PROTEIN"/>
    <property type="match status" value="1"/>
</dbReference>
<dbReference type="Proteomes" id="UP000736335">
    <property type="component" value="Unassembled WGS sequence"/>
</dbReference>
<evidence type="ECO:0000313" key="7">
    <source>
        <dbReference type="EMBL" id="KAF9790722.1"/>
    </source>
</evidence>
<proteinExistence type="inferred from homology"/>
<sequence length="652" mass="71474">MVFPIDLKQIKRVSLDPRNPRLTEDQRDDLLFNIQLMRDAIILFTASAAARGVSGHTGGAYDTAPEVAIMLALFEDSDKYVKIFFDEAGHRVATQYLLSALEGAIPVDHLLDYREAHSKLPGHPELGLTPGVKFSSGRLGHMWPLVNGVALANRDKVVFCLGSDGSQQEGNDAEAARLAVAQNLNVKLLIDDNDVTIAGHPSEYLKGYDLTKTLEGHGLKVVTVQGEDIDALWGGFVEILNYDGPAAIVAKRLMGPGIPDVQGSTHGHDALPVKSALKYFENRGWQPNIAGDILNNMKPKAFKYEYLGSSKETAANRAIFGEAVNSVIDGLSEEEAAKKILVIDSDLEGSTGLKAIHQKHPEVFLSSGITERANFSAAAGFGFDPEKFGVFSTFSAFLEMIISELTMARLNKCNVLSHFSHSGVDEMADNTCHFGINSFFADNGLADVESFLYFPADPAQMIKVIQKVFFQRGVRFVFSPRSKLPYILKQDGSRFFGDGYEFVPGRDETILEGTDGYIVSFGDMLYRSYDAALRLRQEGLNIGLINKPTLNIVDEETIRKVGSSPFVLVAESYNKKTGLGIRYGTWLLERGLTPKYAYIGAHKEGCGGLQEQIIYQGLGPQSIIELVKELAPRREAGLIGRILGSFMGLFGW</sequence>
<dbReference type="GO" id="GO:0006091">
    <property type="term" value="P:generation of precursor metabolites and energy"/>
    <property type="evidence" value="ECO:0007669"/>
    <property type="project" value="UniProtKB-ARBA"/>
</dbReference>
<dbReference type="GO" id="GO:0005737">
    <property type="term" value="C:cytoplasm"/>
    <property type="evidence" value="ECO:0007669"/>
    <property type="project" value="UniProtKB-ARBA"/>
</dbReference>